<dbReference type="InterPro" id="IPR045834">
    <property type="entry name" value="Csd3_N2"/>
</dbReference>
<dbReference type="GO" id="GO:0046872">
    <property type="term" value="F:metal ion binding"/>
    <property type="evidence" value="ECO:0007669"/>
    <property type="project" value="UniProtKB-KW"/>
</dbReference>
<dbReference type="Pfam" id="PF19425">
    <property type="entry name" value="Csd3_N2"/>
    <property type="match status" value="1"/>
</dbReference>
<dbReference type="PANTHER" id="PTHR21666">
    <property type="entry name" value="PEPTIDASE-RELATED"/>
    <property type="match status" value="1"/>
</dbReference>
<dbReference type="PROSITE" id="PS51782">
    <property type="entry name" value="LYSM"/>
    <property type="match status" value="1"/>
</dbReference>
<dbReference type="AlphaFoldDB" id="A0A432ZCG1"/>
<dbReference type="Pfam" id="PF01551">
    <property type="entry name" value="Peptidase_M23"/>
    <property type="match status" value="1"/>
</dbReference>
<evidence type="ECO:0000256" key="3">
    <source>
        <dbReference type="ARBA" id="ARBA00022670"/>
    </source>
</evidence>
<evidence type="ECO:0000313" key="9">
    <source>
        <dbReference type="EMBL" id="RUO75589.1"/>
    </source>
</evidence>
<keyword evidence="6" id="KW-0862">Zinc</keyword>
<dbReference type="Proteomes" id="UP000288279">
    <property type="component" value="Unassembled WGS sequence"/>
</dbReference>
<evidence type="ECO:0000256" key="7">
    <source>
        <dbReference type="ARBA" id="ARBA00023049"/>
    </source>
</evidence>
<evidence type="ECO:0000313" key="10">
    <source>
        <dbReference type="Proteomes" id="UP000288279"/>
    </source>
</evidence>
<evidence type="ECO:0000256" key="2">
    <source>
        <dbReference type="ARBA" id="ARBA00004196"/>
    </source>
</evidence>
<feature type="domain" description="LysM" evidence="8">
    <location>
        <begin position="93"/>
        <end position="141"/>
    </location>
</feature>
<dbReference type="Pfam" id="PF22310">
    <property type="entry name" value="NMB0315_dom_I"/>
    <property type="match status" value="1"/>
</dbReference>
<dbReference type="InterPro" id="IPR013731">
    <property type="entry name" value="OapA_N"/>
</dbReference>
<evidence type="ECO:0000256" key="1">
    <source>
        <dbReference type="ARBA" id="ARBA00001947"/>
    </source>
</evidence>
<keyword evidence="10" id="KW-1185">Reference proteome</keyword>
<evidence type="ECO:0000259" key="8">
    <source>
        <dbReference type="PROSITE" id="PS51782"/>
    </source>
</evidence>
<dbReference type="CDD" id="cd12797">
    <property type="entry name" value="M23_peptidase"/>
    <property type="match status" value="1"/>
</dbReference>
<dbReference type="GO" id="GO:0030313">
    <property type="term" value="C:cell envelope"/>
    <property type="evidence" value="ECO:0007669"/>
    <property type="project" value="UniProtKB-SubCell"/>
</dbReference>
<reference evidence="9 10" key="1">
    <citation type="journal article" date="2011" name="Front. Microbiol.">
        <title>Genomic signatures of strain selection and enhancement in Bacillus atrophaeus var. globigii, a historical biowarfare simulant.</title>
        <authorList>
            <person name="Gibbons H.S."/>
            <person name="Broomall S.M."/>
            <person name="McNew L.A."/>
            <person name="Daligault H."/>
            <person name="Chapman C."/>
            <person name="Bruce D."/>
            <person name="Karavis M."/>
            <person name="Krepps M."/>
            <person name="McGregor P.A."/>
            <person name="Hong C."/>
            <person name="Park K.H."/>
            <person name="Akmal A."/>
            <person name="Feldman A."/>
            <person name="Lin J.S."/>
            <person name="Chang W.E."/>
            <person name="Higgs B.W."/>
            <person name="Demirev P."/>
            <person name="Lindquist J."/>
            <person name="Liem A."/>
            <person name="Fochler E."/>
            <person name="Read T.D."/>
            <person name="Tapia R."/>
            <person name="Johnson S."/>
            <person name="Bishop-Lilly K.A."/>
            <person name="Detter C."/>
            <person name="Han C."/>
            <person name="Sozhamannan S."/>
            <person name="Rosenzweig C.N."/>
            <person name="Skowronski E.W."/>
        </authorList>
    </citation>
    <scope>NUCLEOTIDE SEQUENCE [LARGE SCALE GENOMIC DNA]</scope>
    <source>
        <strain evidence="9 10">PIT1</strain>
    </source>
</reference>
<accession>A0A432ZCG1</accession>
<dbReference type="PANTHER" id="PTHR21666:SF288">
    <property type="entry name" value="CELL DIVISION PROTEIN YTFB"/>
    <property type="match status" value="1"/>
</dbReference>
<evidence type="ECO:0000256" key="5">
    <source>
        <dbReference type="ARBA" id="ARBA00022801"/>
    </source>
</evidence>
<dbReference type="Gene3D" id="2.70.70.10">
    <property type="entry name" value="Glucose Permease (Domain IIA)"/>
    <property type="match status" value="1"/>
</dbReference>
<dbReference type="InterPro" id="IPR050570">
    <property type="entry name" value="Cell_wall_metabolism_enzyme"/>
</dbReference>
<dbReference type="InterPro" id="IPR011055">
    <property type="entry name" value="Dup_hybrid_motif"/>
</dbReference>
<keyword evidence="4" id="KW-0479">Metal-binding</keyword>
<proteinExistence type="predicted"/>
<dbReference type="GO" id="GO:0006508">
    <property type="term" value="P:proteolysis"/>
    <property type="evidence" value="ECO:0007669"/>
    <property type="project" value="UniProtKB-KW"/>
</dbReference>
<comment type="cofactor">
    <cofactor evidence="1">
        <name>Zn(2+)</name>
        <dbReference type="ChEBI" id="CHEBI:29105"/>
    </cofactor>
</comment>
<evidence type="ECO:0000256" key="6">
    <source>
        <dbReference type="ARBA" id="ARBA00022833"/>
    </source>
</evidence>
<name>A0A432ZCG1_9GAMM</name>
<dbReference type="InterPro" id="IPR054512">
    <property type="entry name" value="NMB0315-like_N"/>
</dbReference>
<dbReference type="FunFam" id="2.70.70.10:FF:000002">
    <property type="entry name" value="Murein DD-endopeptidase MepM"/>
    <property type="match status" value="1"/>
</dbReference>
<sequence>MPMKYIPIRISRALARAFQNLPRRHQVLLSSVCALTLLVTLLPSEPASASQNAQKPKLDAQELILGQRYQLPLNISQTEDISEQAPLDDIRWSGYEVKSGDSLALIFDRMGLTPQQLYQVTRDKQGDQLLRKIHPGDTLRFARNSEGDLLQLAYSLNATDTLIISKTATGYVSEIEQKAVETRESFAHAEITSSFWNAAISAGLAENQIMSIADMFGWDIDFALDIREGDEFSVLFEKNYVDGEFIGYGRILAAEFINRGNAYQAILHDNGEYYTAEGRAMRKSFLRSPVNFTYISSNFNPRRLHPVTGRVRPHNGIDYVASVGTPVMSSGDGKVIASAYNNLNGHYVFIQHGERYVTKYLHLSKRHVRTGDRVKQGQTIGRVGATGRVTGAHLHYEFLVDGVHRNPRTVELPQAESLAQSELPRFTRLAEQRLAILNDNRRILIALR</sequence>
<dbReference type="EMBL" id="PIQG01000005">
    <property type="protein sequence ID" value="RUO75589.1"/>
    <property type="molecule type" value="Genomic_DNA"/>
</dbReference>
<dbReference type="GO" id="GO:0004222">
    <property type="term" value="F:metalloendopeptidase activity"/>
    <property type="evidence" value="ECO:0007669"/>
    <property type="project" value="TreeGrafter"/>
</dbReference>
<dbReference type="OrthoDB" id="9805070at2"/>
<organism evidence="9 10">
    <name type="scientific">Pseudidiomarina taiwanensis</name>
    <dbReference type="NCBI Taxonomy" id="337250"/>
    <lineage>
        <taxon>Bacteria</taxon>
        <taxon>Pseudomonadati</taxon>
        <taxon>Pseudomonadota</taxon>
        <taxon>Gammaproteobacteria</taxon>
        <taxon>Alteromonadales</taxon>
        <taxon>Idiomarinaceae</taxon>
        <taxon>Pseudidiomarina</taxon>
    </lineage>
</organism>
<keyword evidence="5" id="KW-0378">Hydrolase</keyword>
<dbReference type="Gene3D" id="3.10.450.350">
    <property type="match status" value="2"/>
</dbReference>
<dbReference type="Pfam" id="PF08525">
    <property type="entry name" value="OapA_N"/>
    <property type="match status" value="1"/>
</dbReference>
<dbReference type="SUPFAM" id="SSF51261">
    <property type="entry name" value="Duplicated hybrid motif"/>
    <property type="match status" value="1"/>
</dbReference>
<protein>
    <submittedName>
        <fullName evidence="9">Peptidase M23</fullName>
    </submittedName>
</protein>
<comment type="subcellular location">
    <subcellularLocation>
        <location evidence="2">Cell envelope</location>
    </subcellularLocation>
</comment>
<dbReference type="InterPro" id="IPR016047">
    <property type="entry name" value="M23ase_b-sheet_dom"/>
</dbReference>
<dbReference type="InterPro" id="IPR018392">
    <property type="entry name" value="LysM"/>
</dbReference>
<evidence type="ECO:0000256" key="4">
    <source>
        <dbReference type="ARBA" id="ARBA00022723"/>
    </source>
</evidence>
<keyword evidence="7" id="KW-0482">Metalloprotease</keyword>
<comment type="caution">
    <text evidence="9">The sequence shown here is derived from an EMBL/GenBank/DDBJ whole genome shotgun (WGS) entry which is preliminary data.</text>
</comment>
<gene>
    <name evidence="9" type="ORF">CWI83_09390</name>
</gene>
<keyword evidence="3" id="KW-0645">Protease</keyword>
<dbReference type="CDD" id="cd00118">
    <property type="entry name" value="LysM"/>
    <property type="match status" value="1"/>
</dbReference>